<sequence>MTPAALAASDAWGAGWQYLQQGYFWEAHELFEPVWIALPPNSRQRAFVQGAIQIANAALKARMGRPRAVLRLCDIARGHLEAAGRTGARAMGADPDTLPERAERLRAAANLSPGGDAE</sequence>
<dbReference type="SUPFAM" id="SSF140663">
    <property type="entry name" value="TTHA0068-like"/>
    <property type="match status" value="1"/>
</dbReference>
<reference evidence="1 2" key="1">
    <citation type="submission" date="2019-03" db="EMBL/GenBank/DDBJ databases">
        <title>Ruegeria lutea sp. nov., a novel strain, isolated from marine sediment, the Masan Bay, South Korea.</title>
        <authorList>
            <person name="Kim J."/>
            <person name="Kim D.-Y."/>
            <person name="Lee S.-S."/>
        </authorList>
    </citation>
    <scope>NUCLEOTIDE SEQUENCE [LARGE SCALE GENOMIC DNA]</scope>
    <source>
        <strain evidence="1 2">318-1</strain>
    </source>
</reference>
<dbReference type="Proteomes" id="UP000295301">
    <property type="component" value="Unassembled WGS sequence"/>
</dbReference>
<organism evidence="1 2">
    <name type="scientific">Antarcticimicrobium luteum</name>
    <dbReference type="NCBI Taxonomy" id="2547397"/>
    <lineage>
        <taxon>Bacteria</taxon>
        <taxon>Pseudomonadati</taxon>
        <taxon>Pseudomonadota</taxon>
        <taxon>Alphaproteobacteria</taxon>
        <taxon>Rhodobacterales</taxon>
        <taxon>Paracoccaceae</taxon>
        <taxon>Antarcticimicrobium</taxon>
    </lineage>
</organism>
<dbReference type="RefSeq" id="WP_133360082.1">
    <property type="nucleotide sequence ID" value="NZ_SMUV01000067.1"/>
</dbReference>
<name>A0A4R5V2X6_9RHOB</name>
<comment type="caution">
    <text evidence="1">The sequence shown here is derived from an EMBL/GenBank/DDBJ whole genome shotgun (WGS) entry which is preliminary data.</text>
</comment>
<keyword evidence="2" id="KW-1185">Reference proteome</keyword>
<dbReference type="OrthoDB" id="9799942at2"/>
<gene>
    <name evidence="1" type="ORF">E1832_12390</name>
</gene>
<dbReference type="EMBL" id="SMUV01000067">
    <property type="protein sequence ID" value="TDK46183.1"/>
    <property type="molecule type" value="Genomic_DNA"/>
</dbReference>
<accession>A0A4R5V2X6</accession>
<proteinExistence type="predicted"/>
<evidence type="ECO:0000313" key="1">
    <source>
        <dbReference type="EMBL" id="TDK46183.1"/>
    </source>
</evidence>
<dbReference type="AlphaFoldDB" id="A0A4R5V2X6"/>
<dbReference type="InterPro" id="IPR023203">
    <property type="entry name" value="TTHA0068_sf"/>
</dbReference>
<evidence type="ECO:0000313" key="2">
    <source>
        <dbReference type="Proteomes" id="UP000295301"/>
    </source>
</evidence>
<dbReference type="Pfam" id="PF03745">
    <property type="entry name" value="DUF309"/>
    <property type="match status" value="1"/>
</dbReference>
<protein>
    <submittedName>
        <fullName evidence="1">DUF309 domain-containing protein</fullName>
    </submittedName>
</protein>
<dbReference type="Gene3D" id="1.10.3450.10">
    <property type="entry name" value="TTHA0068-like"/>
    <property type="match status" value="1"/>
</dbReference>
<dbReference type="InterPro" id="IPR005500">
    <property type="entry name" value="DUF309"/>
</dbReference>